<dbReference type="RefSeq" id="WP_147866051.1">
    <property type="nucleotide sequence ID" value="NZ_CP036264.1"/>
</dbReference>
<accession>A0A5B9M4P5</accession>
<protein>
    <submittedName>
        <fullName evidence="4">Hpt domain protein</fullName>
    </submittedName>
</protein>
<feature type="domain" description="HPt" evidence="3">
    <location>
        <begin position="351"/>
        <end position="447"/>
    </location>
</feature>
<dbReference type="SMART" id="SM00073">
    <property type="entry name" value="HPT"/>
    <property type="match status" value="2"/>
</dbReference>
<reference evidence="4 5" key="1">
    <citation type="submission" date="2019-02" db="EMBL/GenBank/DDBJ databases">
        <title>Planctomycetal bacteria perform biofilm scaping via a novel small molecule.</title>
        <authorList>
            <person name="Jeske O."/>
            <person name="Boedeker C."/>
            <person name="Wiegand S."/>
            <person name="Breitling P."/>
            <person name="Kallscheuer N."/>
            <person name="Jogler M."/>
            <person name="Rohde M."/>
            <person name="Petersen J."/>
            <person name="Medema M.H."/>
            <person name="Surup F."/>
            <person name="Jogler C."/>
        </authorList>
    </citation>
    <scope>NUCLEOTIDE SEQUENCE [LARGE SCALE GENOMIC DNA]</scope>
    <source>
        <strain evidence="4 5">Mal15</strain>
    </source>
</reference>
<keyword evidence="1" id="KW-0597">Phosphoprotein</keyword>
<dbReference type="SUPFAM" id="SSF47226">
    <property type="entry name" value="Histidine-containing phosphotransfer domain, HPT domain"/>
    <property type="match status" value="2"/>
</dbReference>
<sequence length="452" mass="49051">MPKFDARIPLRFRLALLVTGLLAGTVLLADWIGLAPDARRQLMRGRVALCESLAACGTAMVAGGDAAGFESAVAALVDRNPSLRSVRLTDADGNTTFQTNGHERHWSARPEDHDWSITVPIFRFGQPWGSLQLAFTETETELGMASYGVWGLLAFLIPICLIQYALLIELILPPPKSPAENQPVSSDHDDTVRMQPQDTTVVVSAAESASIAATALCDGDSATTPPGHADGLPPIHTTLPIDDEEMRGIVVNFVDRLDGRLDGMQDALRQADFRTLRSEAHWLKGSGGTVGFSDFTDPARELENAAKDEDSRLALDILQQIRSIRSRIVSPVATDDAAVDQTPIECTLPLDDEDYLEIVVDFIQQLDVRLMGMLSMVQTKAFEELENEAHWLKGSGGTVGFPALTDAALKLMNAARSQDVHQCQESLRVVLEIRQRLVVPQPIGGTASPDDG</sequence>
<dbReference type="GO" id="GO:0004672">
    <property type="term" value="F:protein kinase activity"/>
    <property type="evidence" value="ECO:0007669"/>
    <property type="project" value="UniProtKB-ARBA"/>
</dbReference>
<dbReference type="EMBL" id="CP036264">
    <property type="protein sequence ID" value="QEF96208.1"/>
    <property type="molecule type" value="Genomic_DNA"/>
</dbReference>
<feature type="domain" description="HPt" evidence="3">
    <location>
        <begin position="242"/>
        <end position="335"/>
    </location>
</feature>
<feature type="transmembrane region" description="Helical" evidence="2">
    <location>
        <begin position="147"/>
        <end position="167"/>
    </location>
</feature>
<organism evidence="4 5">
    <name type="scientific">Stieleria maiorica</name>
    <dbReference type="NCBI Taxonomy" id="2795974"/>
    <lineage>
        <taxon>Bacteria</taxon>
        <taxon>Pseudomonadati</taxon>
        <taxon>Planctomycetota</taxon>
        <taxon>Planctomycetia</taxon>
        <taxon>Pirellulales</taxon>
        <taxon>Pirellulaceae</taxon>
        <taxon>Stieleria</taxon>
    </lineage>
</organism>
<feature type="modified residue" description="Phosphohistidine" evidence="1">
    <location>
        <position position="390"/>
    </location>
</feature>
<evidence type="ECO:0000256" key="1">
    <source>
        <dbReference type="PROSITE-ProRule" id="PRU00110"/>
    </source>
</evidence>
<keyword evidence="2" id="KW-1133">Transmembrane helix</keyword>
<dbReference type="CDD" id="cd00088">
    <property type="entry name" value="HPT"/>
    <property type="match status" value="2"/>
</dbReference>
<gene>
    <name evidence="4" type="ORF">Mal15_02350</name>
</gene>
<evidence type="ECO:0000259" key="3">
    <source>
        <dbReference type="PROSITE" id="PS50894"/>
    </source>
</evidence>
<dbReference type="Pfam" id="PF01627">
    <property type="entry name" value="Hpt"/>
    <property type="match status" value="2"/>
</dbReference>
<dbReference type="InterPro" id="IPR036641">
    <property type="entry name" value="HPT_dom_sf"/>
</dbReference>
<evidence type="ECO:0000313" key="5">
    <source>
        <dbReference type="Proteomes" id="UP000321353"/>
    </source>
</evidence>
<feature type="modified residue" description="Phosphohistidine" evidence="1">
    <location>
        <position position="281"/>
    </location>
</feature>
<dbReference type="PROSITE" id="PS50894">
    <property type="entry name" value="HPT"/>
    <property type="match status" value="2"/>
</dbReference>
<evidence type="ECO:0000256" key="2">
    <source>
        <dbReference type="SAM" id="Phobius"/>
    </source>
</evidence>
<dbReference type="GO" id="GO:0000160">
    <property type="term" value="P:phosphorelay signal transduction system"/>
    <property type="evidence" value="ECO:0007669"/>
    <property type="project" value="InterPro"/>
</dbReference>
<dbReference type="Gene3D" id="1.20.120.160">
    <property type="entry name" value="HPT domain"/>
    <property type="match status" value="2"/>
</dbReference>
<dbReference type="Proteomes" id="UP000321353">
    <property type="component" value="Chromosome"/>
</dbReference>
<name>A0A5B9M4P5_9BACT</name>
<dbReference type="InterPro" id="IPR008207">
    <property type="entry name" value="Sig_transdc_His_kin_Hpt_dom"/>
</dbReference>
<dbReference type="KEGG" id="smam:Mal15_02350"/>
<dbReference type="AlphaFoldDB" id="A0A5B9M4P5"/>
<keyword evidence="2" id="KW-0812">Transmembrane</keyword>
<proteinExistence type="predicted"/>
<evidence type="ECO:0000313" key="4">
    <source>
        <dbReference type="EMBL" id="QEF96208.1"/>
    </source>
</evidence>
<keyword evidence="5" id="KW-1185">Reference proteome</keyword>
<keyword evidence="2" id="KW-0472">Membrane</keyword>